<gene>
    <name evidence="3" type="primary">rimP</name>
    <name evidence="6" type="ORF">DWQ67_06695</name>
</gene>
<evidence type="ECO:0000256" key="4">
    <source>
        <dbReference type="SAM" id="MobiDB-lite"/>
    </source>
</evidence>
<dbReference type="InterPro" id="IPR035956">
    <property type="entry name" value="RimP_N_sf"/>
</dbReference>
<reference evidence="6 7" key="1">
    <citation type="submission" date="2018-07" db="EMBL/GenBank/DDBJ databases">
        <title>Arthrobacter sp. nov., isolated from raw cow's milk with high bacterial count.</title>
        <authorList>
            <person name="Hahne J."/>
            <person name="Isele D."/>
            <person name="Lipski A."/>
        </authorList>
    </citation>
    <scope>NUCLEOTIDE SEQUENCE [LARGE SCALE GENOMIC DNA]</scope>
    <source>
        <strain evidence="6 7">JZ R-183</strain>
    </source>
</reference>
<name>A0A496PJZ2_9MICC</name>
<dbReference type="SUPFAM" id="SSF75420">
    <property type="entry name" value="YhbC-like, N-terminal domain"/>
    <property type="match status" value="1"/>
</dbReference>
<comment type="caution">
    <text evidence="6">The sequence shown here is derived from an EMBL/GenBank/DDBJ whole genome shotgun (WGS) entry which is preliminary data.</text>
</comment>
<evidence type="ECO:0000259" key="5">
    <source>
        <dbReference type="Pfam" id="PF02576"/>
    </source>
</evidence>
<feature type="region of interest" description="Disordered" evidence="4">
    <location>
        <begin position="179"/>
        <end position="198"/>
    </location>
</feature>
<dbReference type="GO" id="GO:0005829">
    <property type="term" value="C:cytosol"/>
    <property type="evidence" value="ECO:0007669"/>
    <property type="project" value="TreeGrafter"/>
</dbReference>
<dbReference type="Pfam" id="PF02576">
    <property type="entry name" value="RimP_N"/>
    <property type="match status" value="1"/>
</dbReference>
<dbReference type="HAMAP" id="MF_01077">
    <property type="entry name" value="RimP"/>
    <property type="match status" value="1"/>
</dbReference>
<keyword evidence="2 3" id="KW-0690">Ribosome biogenesis</keyword>
<keyword evidence="1 3" id="KW-0963">Cytoplasm</keyword>
<dbReference type="PANTHER" id="PTHR33867">
    <property type="entry name" value="RIBOSOME MATURATION FACTOR RIMP"/>
    <property type="match status" value="1"/>
</dbReference>
<comment type="subcellular location">
    <subcellularLocation>
        <location evidence="3">Cytoplasm</location>
    </subcellularLocation>
</comment>
<dbReference type="Proteomes" id="UP000273119">
    <property type="component" value="Unassembled WGS sequence"/>
</dbReference>
<dbReference type="GO" id="GO:0006412">
    <property type="term" value="P:translation"/>
    <property type="evidence" value="ECO:0007669"/>
    <property type="project" value="TreeGrafter"/>
</dbReference>
<dbReference type="AlphaFoldDB" id="A0A496PJZ2"/>
<dbReference type="RefSeq" id="WP_121484804.1">
    <property type="nucleotide sequence ID" value="NZ_QQXL01000003.1"/>
</dbReference>
<dbReference type="PANTHER" id="PTHR33867:SF1">
    <property type="entry name" value="RIBOSOME MATURATION FACTOR RIMP"/>
    <property type="match status" value="1"/>
</dbReference>
<comment type="function">
    <text evidence="3">Required for maturation of 30S ribosomal subunits.</text>
</comment>
<organism evidence="6 7">
    <name type="scientific">Galactobacter caseinivorans</name>
    <dbReference type="NCBI Taxonomy" id="2676123"/>
    <lineage>
        <taxon>Bacteria</taxon>
        <taxon>Bacillati</taxon>
        <taxon>Actinomycetota</taxon>
        <taxon>Actinomycetes</taxon>
        <taxon>Micrococcales</taxon>
        <taxon>Micrococcaceae</taxon>
        <taxon>Galactobacter</taxon>
    </lineage>
</organism>
<comment type="similarity">
    <text evidence="3">Belongs to the RimP family.</text>
</comment>
<dbReference type="InterPro" id="IPR028989">
    <property type="entry name" value="RimP_N"/>
</dbReference>
<keyword evidence="7" id="KW-1185">Reference proteome</keyword>
<accession>A0A496PJZ2</accession>
<proteinExistence type="inferred from homology"/>
<evidence type="ECO:0000256" key="3">
    <source>
        <dbReference type="HAMAP-Rule" id="MF_01077"/>
    </source>
</evidence>
<evidence type="ECO:0000313" key="7">
    <source>
        <dbReference type="Proteomes" id="UP000273119"/>
    </source>
</evidence>
<dbReference type="Gene3D" id="3.30.300.70">
    <property type="entry name" value="RimP-like superfamily, N-terminal"/>
    <property type="match status" value="1"/>
</dbReference>
<feature type="domain" description="Ribosome maturation factor RimP N-terminal" evidence="5">
    <location>
        <begin position="18"/>
        <end position="91"/>
    </location>
</feature>
<protein>
    <recommendedName>
        <fullName evidence="3">Ribosome maturation factor RimP</fullName>
    </recommendedName>
</protein>
<evidence type="ECO:0000256" key="2">
    <source>
        <dbReference type="ARBA" id="ARBA00022517"/>
    </source>
</evidence>
<sequence length="198" mass="20923">MPTTQGGPVGTDELTEALSPVVQRAGLVLEAVETAEGDPPVVRVIVDRPDGTEGVNLDVVAELSNAIGEVLDAGLLSGPAAYDLEVTSPGATRAFTEPRHWMRNVGRMVQLKTVDGEELGGLVLDADQDGIRLEPVKPPAKKGMKAKILPVVELSYEQIRRGKVDIEATASRLLADPAAGYADDSIDADSTEEENEEA</sequence>
<evidence type="ECO:0000256" key="1">
    <source>
        <dbReference type="ARBA" id="ARBA00022490"/>
    </source>
</evidence>
<dbReference type="InterPro" id="IPR003728">
    <property type="entry name" value="Ribosome_maturation_RimP"/>
</dbReference>
<dbReference type="EMBL" id="QQXL01000003">
    <property type="protein sequence ID" value="RKW70778.1"/>
    <property type="molecule type" value="Genomic_DNA"/>
</dbReference>
<dbReference type="GO" id="GO:0000028">
    <property type="term" value="P:ribosomal small subunit assembly"/>
    <property type="evidence" value="ECO:0007669"/>
    <property type="project" value="TreeGrafter"/>
</dbReference>
<feature type="compositionally biased region" description="Acidic residues" evidence="4">
    <location>
        <begin position="184"/>
        <end position="198"/>
    </location>
</feature>
<evidence type="ECO:0000313" key="6">
    <source>
        <dbReference type="EMBL" id="RKW70778.1"/>
    </source>
</evidence>